<feature type="region of interest" description="Disordered" evidence="1">
    <location>
        <begin position="51"/>
        <end position="73"/>
    </location>
</feature>
<evidence type="ECO:0000313" key="2">
    <source>
        <dbReference type="EMBL" id="KAK3797825.1"/>
    </source>
</evidence>
<name>A0AAE1B185_9GAST</name>
<feature type="region of interest" description="Disordered" evidence="1">
    <location>
        <begin position="114"/>
        <end position="137"/>
    </location>
</feature>
<proteinExistence type="predicted"/>
<dbReference type="Proteomes" id="UP001283361">
    <property type="component" value="Unassembled WGS sequence"/>
</dbReference>
<feature type="compositionally biased region" description="Polar residues" evidence="1">
    <location>
        <begin position="127"/>
        <end position="137"/>
    </location>
</feature>
<protein>
    <submittedName>
        <fullName evidence="2">Uncharacterized protein</fullName>
    </submittedName>
</protein>
<sequence length="176" mass="19182">MKGSSSGSESVLSNAGHTSLLILPNILQNYHCSKLRLGGVIRTTKSFKRNRHLLRSARSKAQASRPGSDDPRVDASLAVLTKVSSTKEGYPPVSTSPYDKTVVSRWSAFSCRLPGRKPTNARRTRQTQRPPASTGQRPNLFLFDVVLANWGERPKHAKLDVASGRAAEEGMVDNLG</sequence>
<keyword evidence="3" id="KW-1185">Reference proteome</keyword>
<comment type="caution">
    <text evidence="2">The sequence shown here is derived from an EMBL/GenBank/DDBJ whole genome shotgun (WGS) entry which is preliminary data.</text>
</comment>
<evidence type="ECO:0000313" key="3">
    <source>
        <dbReference type="Proteomes" id="UP001283361"/>
    </source>
</evidence>
<evidence type="ECO:0000256" key="1">
    <source>
        <dbReference type="SAM" id="MobiDB-lite"/>
    </source>
</evidence>
<organism evidence="2 3">
    <name type="scientific">Elysia crispata</name>
    <name type="common">lettuce slug</name>
    <dbReference type="NCBI Taxonomy" id="231223"/>
    <lineage>
        <taxon>Eukaryota</taxon>
        <taxon>Metazoa</taxon>
        <taxon>Spiralia</taxon>
        <taxon>Lophotrochozoa</taxon>
        <taxon>Mollusca</taxon>
        <taxon>Gastropoda</taxon>
        <taxon>Heterobranchia</taxon>
        <taxon>Euthyneura</taxon>
        <taxon>Panpulmonata</taxon>
        <taxon>Sacoglossa</taxon>
        <taxon>Placobranchoidea</taxon>
        <taxon>Plakobranchidae</taxon>
        <taxon>Elysia</taxon>
    </lineage>
</organism>
<reference evidence="2" key="1">
    <citation type="journal article" date="2023" name="G3 (Bethesda)">
        <title>A reference genome for the long-term kleptoplast-retaining sea slug Elysia crispata morphotype clarki.</title>
        <authorList>
            <person name="Eastman K.E."/>
            <person name="Pendleton A.L."/>
            <person name="Shaikh M.A."/>
            <person name="Suttiyut T."/>
            <person name="Ogas R."/>
            <person name="Tomko P."/>
            <person name="Gavelis G."/>
            <person name="Widhalm J.R."/>
            <person name="Wisecaver J.H."/>
        </authorList>
    </citation>
    <scope>NUCLEOTIDE SEQUENCE</scope>
    <source>
        <strain evidence="2">ECLA1</strain>
    </source>
</reference>
<dbReference type="AlphaFoldDB" id="A0AAE1B185"/>
<gene>
    <name evidence="2" type="ORF">RRG08_052425</name>
</gene>
<accession>A0AAE1B185</accession>
<dbReference type="EMBL" id="JAWDGP010000740">
    <property type="protein sequence ID" value="KAK3797825.1"/>
    <property type="molecule type" value="Genomic_DNA"/>
</dbReference>